<dbReference type="AlphaFoldDB" id="A0A533QFA6"/>
<evidence type="ECO:0008006" key="4">
    <source>
        <dbReference type="Google" id="ProtNLM"/>
    </source>
</evidence>
<feature type="transmembrane region" description="Helical" evidence="1">
    <location>
        <begin position="12"/>
        <end position="33"/>
    </location>
</feature>
<dbReference type="EMBL" id="SULG01000003">
    <property type="protein sequence ID" value="TLD43455.1"/>
    <property type="molecule type" value="Genomic_DNA"/>
</dbReference>
<protein>
    <recommendedName>
        <fullName evidence="4">Formylmethanofuran dehydrogenase subunit E domain-containing protein</fullName>
    </recommendedName>
</protein>
<accession>A0A533QFA6</accession>
<proteinExistence type="predicted"/>
<evidence type="ECO:0000256" key="1">
    <source>
        <dbReference type="SAM" id="Phobius"/>
    </source>
</evidence>
<keyword evidence="1" id="KW-1133">Transmembrane helix</keyword>
<name>A0A533QFA6_9BACT</name>
<reference evidence="2 3" key="1">
    <citation type="submission" date="2019-04" db="EMBL/GenBank/DDBJ databases">
        <title>Genome of a novel bacterium Candidatus Jettenia ecosi reconstructed from metagenome of an anammox bioreactor.</title>
        <authorList>
            <person name="Mardanov A.V."/>
            <person name="Beletsky A.V."/>
            <person name="Ravin N.V."/>
            <person name="Botchkova E.A."/>
            <person name="Litti Y.V."/>
            <person name="Nozhevnikova A.N."/>
        </authorList>
    </citation>
    <scope>NUCLEOTIDE SEQUENCE [LARGE SCALE GENOMIC DNA]</scope>
    <source>
        <strain evidence="2">J2</strain>
    </source>
</reference>
<sequence>MNRIFCKIFSLKGFFTYLVIFLAMYCIVMYGYVSAEGQTNYGKDFFDRVEPIKMKDPLAVVLGAMEKGEVFTFTYADAVKSAGHSCPAVAGAYKSTQMVLRSLYGDEVPVRGNIKVTFKGDVNYKVNGPISQIVTLITGASGENGFKGLGPAGKYGRYNLMVFDKEQSPDPRAVCSIIFQRTDSGKAVEVTYYVEPISGSERMDKLMPLVISGKASEDESGEFGILWQERVKTILLNPPQGTFLIKELKE</sequence>
<dbReference type="Proteomes" id="UP000319783">
    <property type="component" value="Unassembled WGS sequence"/>
</dbReference>
<gene>
    <name evidence="2" type="ORF">JETT_0273</name>
</gene>
<comment type="caution">
    <text evidence="2">The sequence shown here is derived from an EMBL/GenBank/DDBJ whole genome shotgun (WGS) entry which is preliminary data.</text>
</comment>
<organism evidence="2 3">
    <name type="scientific">Candidatus Jettenia ecosi</name>
    <dbReference type="NCBI Taxonomy" id="2494326"/>
    <lineage>
        <taxon>Bacteria</taxon>
        <taxon>Pseudomonadati</taxon>
        <taxon>Planctomycetota</taxon>
        <taxon>Candidatus Brocadiia</taxon>
        <taxon>Candidatus Brocadiales</taxon>
        <taxon>Candidatus Brocadiaceae</taxon>
        <taxon>Candidatus Jettenia</taxon>
    </lineage>
</organism>
<keyword evidence="1" id="KW-0812">Transmembrane</keyword>
<evidence type="ECO:0000313" key="2">
    <source>
        <dbReference type="EMBL" id="TLD43455.1"/>
    </source>
</evidence>
<dbReference type="SUPFAM" id="SSF143555">
    <property type="entry name" value="FwdE-like"/>
    <property type="match status" value="1"/>
</dbReference>
<evidence type="ECO:0000313" key="3">
    <source>
        <dbReference type="Proteomes" id="UP000319783"/>
    </source>
</evidence>
<keyword evidence="1" id="KW-0472">Membrane</keyword>